<dbReference type="EMBL" id="BMJJ01000018">
    <property type="protein sequence ID" value="GGD41810.1"/>
    <property type="molecule type" value="Genomic_DNA"/>
</dbReference>
<protein>
    <submittedName>
        <fullName evidence="1">Uncharacterized protein</fullName>
    </submittedName>
</protein>
<reference evidence="1" key="2">
    <citation type="submission" date="2020-09" db="EMBL/GenBank/DDBJ databases">
        <authorList>
            <person name="Sun Q."/>
            <person name="Zhou Y."/>
        </authorList>
    </citation>
    <scope>NUCLEOTIDE SEQUENCE</scope>
    <source>
        <strain evidence="1">CGMCC 1.15493</strain>
    </source>
</reference>
<evidence type="ECO:0000313" key="2">
    <source>
        <dbReference type="Proteomes" id="UP000613160"/>
    </source>
</evidence>
<gene>
    <name evidence="1" type="ORF">GCM10011335_50620</name>
</gene>
<comment type="caution">
    <text evidence="1">The sequence shown here is derived from an EMBL/GenBank/DDBJ whole genome shotgun (WGS) entry which is preliminary data.</text>
</comment>
<dbReference type="AlphaFoldDB" id="A0A917DHW8"/>
<dbReference type="Proteomes" id="UP000613160">
    <property type="component" value="Unassembled WGS sequence"/>
</dbReference>
<organism evidence="1 2">
    <name type="scientific">Aureimonas glaciei</name>
    <dbReference type="NCBI Taxonomy" id="1776957"/>
    <lineage>
        <taxon>Bacteria</taxon>
        <taxon>Pseudomonadati</taxon>
        <taxon>Pseudomonadota</taxon>
        <taxon>Alphaproteobacteria</taxon>
        <taxon>Hyphomicrobiales</taxon>
        <taxon>Aurantimonadaceae</taxon>
        <taxon>Aureimonas</taxon>
    </lineage>
</organism>
<name>A0A917DHW8_9HYPH</name>
<reference evidence="1" key="1">
    <citation type="journal article" date="2014" name="Int. J. Syst. Evol. Microbiol.">
        <title>Complete genome sequence of Corynebacterium casei LMG S-19264T (=DSM 44701T), isolated from a smear-ripened cheese.</title>
        <authorList>
            <consortium name="US DOE Joint Genome Institute (JGI-PGF)"/>
            <person name="Walter F."/>
            <person name="Albersmeier A."/>
            <person name="Kalinowski J."/>
            <person name="Ruckert C."/>
        </authorList>
    </citation>
    <scope>NUCLEOTIDE SEQUENCE</scope>
    <source>
        <strain evidence="1">CGMCC 1.15493</strain>
    </source>
</reference>
<dbReference type="RefSeq" id="WP_188855216.1">
    <property type="nucleotide sequence ID" value="NZ_BMJJ01000018.1"/>
</dbReference>
<proteinExistence type="predicted"/>
<accession>A0A917DHW8</accession>
<evidence type="ECO:0000313" key="1">
    <source>
        <dbReference type="EMBL" id="GGD41810.1"/>
    </source>
</evidence>
<keyword evidence="2" id="KW-1185">Reference proteome</keyword>
<sequence>MRRHLAIGAVFALFNGTAIMCGAWAIDRTPATDTQNVEVIPASIMAGSVGEVRYMFQRFRLCERKSTRFVIDSTNREFMTSTEKNPSSTVQRRAGRSTFVQPFTVPIAAKPGAAVYRVRIEDYCNPIHRLWPITKTIEAPFQIAPALDSRSGR</sequence>